<feature type="region of interest" description="Disordered" evidence="5">
    <location>
        <begin position="236"/>
        <end position="260"/>
    </location>
</feature>
<evidence type="ECO:0000256" key="5">
    <source>
        <dbReference type="SAM" id="MobiDB-lite"/>
    </source>
</evidence>
<accession>A0AAP0NYL8</accession>
<proteinExistence type="inferred from homology"/>
<reference evidence="8 9" key="1">
    <citation type="submission" date="2024-01" db="EMBL/GenBank/DDBJ databases">
        <title>Genome assemblies of Stephania.</title>
        <authorList>
            <person name="Yang L."/>
        </authorList>
    </citation>
    <scope>NUCLEOTIDE SEQUENCE [LARGE SCALE GENOMIC DNA]</scope>
    <source>
        <strain evidence="8">QJT</strain>
        <tissue evidence="8">Leaf</tissue>
    </source>
</reference>
<dbReference type="AlphaFoldDB" id="A0AAP0NYL8"/>
<evidence type="ECO:0000259" key="6">
    <source>
        <dbReference type="PROSITE" id="PS50097"/>
    </source>
</evidence>
<keyword evidence="3" id="KW-0833">Ubl conjugation pathway</keyword>
<evidence type="ECO:0000259" key="7">
    <source>
        <dbReference type="PROSITE" id="PS51649"/>
    </source>
</evidence>
<dbReference type="InterPro" id="IPR000210">
    <property type="entry name" value="BTB/POZ_dom"/>
</dbReference>
<dbReference type="EMBL" id="JBBNAE010000005">
    <property type="protein sequence ID" value="KAK9124792.1"/>
    <property type="molecule type" value="Genomic_DNA"/>
</dbReference>
<comment type="caution">
    <text evidence="8">The sequence shown here is derived from an EMBL/GenBank/DDBJ whole genome shotgun (WGS) entry which is preliminary data.</text>
</comment>
<keyword evidence="2" id="KW-0597">Phosphoprotein</keyword>
<dbReference type="SUPFAM" id="SSF54695">
    <property type="entry name" value="POZ domain"/>
    <property type="match status" value="1"/>
</dbReference>
<dbReference type="PROSITE" id="PS51649">
    <property type="entry name" value="NPH3"/>
    <property type="match status" value="1"/>
</dbReference>
<evidence type="ECO:0000313" key="8">
    <source>
        <dbReference type="EMBL" id="KAK9124792.1"/>
    </source>
</evidence>
<dbReference type="Gene3D" id="3.30.710.10">
    <property type="entry name" value="Potassium Channel Kv1.1, Chain A"/>
    <property type="match status" value="1"/>
</dbReference>
<dbReference type="Proteomes" id="UP001417504">
    <property type="component" value="Unassembled WGS sequence"/>
</dbReference>
<evidence type="ECO:0000256" key="3">
    <source>
        <dbReference type="ARBA" id="ARBA00022786"/>
    </source>
</evidence>
<comment type="similarity">
    <text evidence="4">Belongs to the NPH3 family.</text>
</comment>
<comment type="pathway">
    <text evidence="1">Protein modification; protein ubiquitination.</text>
</comment>
<feature type="domain" description="NPH3" evidence="7">
    <location>
        <begin position="186"/>
        <end position="488"/>
    </location>
</feature>
<feature type="region of interest" description="Disordered" evidence="5">
    <location>
        <begin position="552"/>
        <end position="575"/>
    </location>
</feature>
<evidence type="ECO:0000256" key="2">
    <source>
        <dbReference type="ARBA" id="ARBA00022553"/>
    </source>
</evidence>
<dbReference type="InterPro" id="IPR027356">
    <property type="entry name" value="NPH3_dom"/>
</dbReference>
<dbReference type="FunFam" id="3.30.710.10:FF:000168">
    <property type="entry name" value="BTB/POZ domain-containing protein At1g03010"/>
    <property type="match status" value="1"/>
</dbReference>
<protein>
    <recommendedName>
        <fullName evidence="10">Root phototropism protein 2</fullName>
    </recommendedName>
</protein>
<evidence type="ECO:0008006" key="10">
    <source>
        <dbReference type="Google" id="ProtNLM"/>
    </source>
</evidence>
<evidence type="ECO:0000256" key="4">
    <source>
        <dbReference type="PROSITE-ProRule" id="PRU00982"/>
    </source>
</evidence>
<dbReference type="SMART" id="SM00225">
    <property type="entry name" value="BTB"/>
    <property type="match status" value="1"/>
</dbReference>
<evidence type="ECO:0000313" key="9">
    <source>
        <dbReference type="Proteomes" id="UP001417504"/>
    </source>
</evidence>
<name>A0AAP0NYL8_9MAGN</name>
<gene>
    <name evidence="8" type="ORF">Sjap_014394</name>
</gene>
<dbReference type="Pfam" id="PF00651">
    <property type="entry name" value="BTB"/>
    <property type="match status" value="1"/>
</dbReference>
<dbReference type="Pfam" id="PF03000">
    <property type="entry name" value="NPH3"/>
    <property type="match status" value="1"/>
</dbReference>
<dbReference type="PROSITE" id="PS50097">
    <property type="entry name" value="BTB"/>
    <property type="match status" value="1"/>
</dbReference>
<keyword evidence="9" id="KW-1185">Reference proteome</keyword>
<evidence type="ECO:0000256" key="1">
    <source>
        <dbReference type="ARBA" id="ARBA00004906"/>
    </source>
</evidence>
<feature type="region of interest" description="Disordered" evidence="5">
    <location>
        <begin position="585"/>
        <end position="604"/>
    </location>
</feature>
<dbReference type="PANTHER" id="PTHR32370">
    <property type="entry name" value="OS12G0117600 PROTEIN"/>
    <property type="match status" value="1"/>
</dbReference>
<dbReference type="InterPro" id="IPR043454">
    <property type="entry name" value="NPH3/RPT2-like"/>
</dbReference>
<organism evidence="8 9">
    <name type="scientific">Stephania japonica</name>
    <dbReference type="NCBI Taxonomy" id="461633"/>
    <lineage>
        <taxon>Eukaryota</taxon>
        <taxon>Viridiplantae</taxon>
        <taxon>Streptophyta</taxon>
        <taxon>Embryophyta</taxon>
        <taxon>Tracheophyta</taxon>
        <taxon>Spermatophyta</taxon>
        <taxon>Magnoliopsida</taxon>
        <taxon>Ranunculales</taxon>
        <taxon>Menispermaceae</taxon>
        <taxon>Menispermoideae</taxon>
        <taxon>Cissampelideae</taxon>
        <taxon>Stephania</taxon>
    </lineage>
</organism>
<sequence>MAASAKNTNSSRLSLAMERTGQWVFSQEIPTDIVVKVGEANFSLHKFMLVAKSGLIRKMVTESKEADLSRMDLSDVPGGPEILEKAAKFCYGVNFEINVHNVAALRCAAEYLEMSDRYCESNLASRTDDFLSRVALLSFSGALVVLRCCEDLLPLAEDLNIVQRCVDVVSAKACSEANFPSRSPTNWWTEELSILDVDSFAKIISSMKSRGAKTHTLCSALITYTEKALRDLVRDHSGNGVRSSSPSPSPSTPSTSDVDDKLMMIRKRQKSILESIVRLMPAEKAAFSVNFLCCLLRSAIFLKTATNSCKNELEKRIAAILEHVTVDDLLVLSFSYDGERLFDLDSVRRIISSFVDKEKSVAVFSGAGAGGDFKDFTSTCSSPAMQRVAKTVDAYLGEIASYEELSIAKFNGIAILVPKAARNVDDDLYRAIDIYLKAHPGLDEIEREKVCSVMDALKLSYEARVHASQNKRLPVQIVLHALYYDQLKLRSGATVPNNNDPAPTARNNQLQTDLTLVRENEALRSELMRMKMYISHIQTTTKNNNQIINDHQTTHHHQQGSSNRGGGSSARRPTSTFFSSVSKTLGKLNPFKHGSKDTSNIDDGLVDITKPRRRRFSIS</sequence>
<dbReference type="InterPro" id="IPR011333">
    <property type="entry name" value="SKP1/BTB/POZ_sf"/>
</dbReference>
<feature type="domain" description="BTB" evidence="6">
    <location>
        <begin position="31"/>
        <end position="99"/>
    </location>
</feature>